<evidence type="ECO:0000313" key="9">
    <source>
        <dbReference type="Proteomes" id="UP000550714"/>
    </source>
</evidence>
<protein>
    <submittedName>
        <fullName evidence="8">Nitroreductase</fullName>
    </submittedName>
</protein>
<evidence type="ECO:0000256" key="2">
    <source>
        <dbReference type="ARBA" id="ARBA00007118"/>
    </source>
</evidence>
<dbReference type="PANTHER" id="PTHR43673:SF2">
    <property type="entry name" value="NITROREDUCTASE"/>
    <property type="match status" value="1"/>
</dbReference>
<keyword evidence="4" id="KW-0288">FMN</keyword>
<evidence type="ECO:0000256" key="3">
    <source>
        <dbReference type="ARBA" id="ARBA00022630"/>
    </source>
</evidence>
<name>A0A839S695_9PSEU</name>
<keyword evidence="9" id="KW-1185">Reference proteome</keyword>
<evidence type="ECO:0000256" key="6">
    <source>
        <dbReference type="SAM" id="MobiDB-lite"/>
    </source>
</evidence>
<keyword evidence="3" id="KW-0285">Flavoprotein</keyword>
<comment type="similarity">
    <text evidence="2">Belongs to the nitroreductase family.</text>
</comment>
<dbReference type="GO" id="GO:0016491">
    <property type="term" value="F:oxidoreductase activity"/>
    <property type="evidence" value="ECO:0007669"/>
    <property type="project" value="UniProtKB-KW"/>
</dbReference>
<feature type="domain" description="Nitroreductase" evidence="7">
    <location>
        <begin position="72"/>
        <end position="150"/>
    </location>
</feature>
<feature type="domain" description="Nitroreductase" evidence="7">
    <location>
        <begin position="16"/>
        <end position="63"/>
    </location>
</feature>
<feature type="region of interest" description="Disordered" evidence="6">
    <location>
        <begin position="150"/>
        <end position="174"/>
    </location>
</feature>
<keyword evidence="5" id="KW-0560">Oxidoreductase</keyword>
<proteinExistence type="inferred from homology"/>
<evidence type="ECO:0000313" key="8">
    <source>
        <dbReference type="EMBL" id="MBB3052197.1"/>
    </source>
</evidence>
<dbReference type="Pfam" id="PF00881">
    <property type="entry name" value="Nitroreductase"/>
    <property type="match status" value="2"/>
</dbReference>
<evidence type="ECO:0000256" key="1">
    <source>
        <dbReference type="ARBA" id="ARBA00001917"/>
    </source>
</evidence>
<dbReference type="Gene3D" id="3.40.109.10">
    <property type="entry name" value="NADH Oxidase"/>
    <property type="match status" value="1"/>
</dbReference>
<comment type="cofactor">
    <cofactor evidence="1">
        <name>FMN</name>
        <dbReference type="ChEBI" id="CHEBI:58210"/>
    </cofactor>
</comment>
<comment type="caution">
    <text evidence="8">The sequence shown here is derived from an EMBL/GenBank/DDBJ whole genome shotgun (WGS) entry which is preliminary data.</text>
</comment>
<dbReference type="InterPro" id="IPR000415">
    <property type="entry name" value="Nitroreductase-like"/>
</dbReference>
<organism evidence="8 9">
    <name type="scientific">Prauserella isguenensis</name>
    <dbReference type="NCBI Taxonomy" id="1470180"/>
    <lineage>
        <taxon>Bacteria</taxon>
        <taxon>Bacillati</taxon>
        <taxon>Actinomycetota</taxon>
        <taxon>Actinomycetes</taxon>
        <taxon>Pseudonocardiales</taxon>
        <taxon>Pseudonocardiaceae</taxon>
        <taxon>Prauserella</taxon>
    </lineage>
</organism>
<sequence>MSGGGDPVDGLRELVGRPSRRRFTADPVPREDVERMIDLARRTGSARNRQPWRFVAVTDATVRSGLAGCGAYAGHLTGAPLVLVLLTRADGFRDTPFDLGRVAQSLVLAASALGYDSCLATFYPQDNVRAADLLLGLDGPWHAEHALSVGRAQGGDPAPAAGAAPGTSAVPTGRRSVSELLTWHD</sequence>
<evidence type="ECO:0000256" key="5">
    <source>
        <dbReference type="ARBA" id="ARBA00023002"/>
    </source>
</evidence>
<dbReference type="EMBL" id="JACHWU010000003">
    <property type="protein sequence ID" value="MBB3052197.1"/>
    <property type="molecule type" value="Genomic_DNA"/>
</dbReference>
<accession>A0A839S695</accession>
<feature type="compositionally biased region" description="Low complexity" evidence="6">
    <location>
        <begin position="150"/>
        <end position="173"/>
    </location>
</feature>
<evidence type="ECO:0000256" key="4">
    <source>
        <dbReference type="ARBA" id="ARBA00022643"/>
    </source>
</evidence>
<dbReference type="PANTHER" id="PTHR43673">
    <property type="entry name" value="NAD(P)H NITROREDUCTASE YDGI-RELATED"/>
    <property type="match status" value="1"/>
</dbReference>
<evidence type="ECO:0000259" key="7">
    <source>
        <dbReference type="Pfam" id="PF00881"/>
    </source>
</evidence>
<dbReference type="AlphaFoldDB" id="A0A839S695"/>
<dbReference type="Proteomes" id="UP000550714">
    <property type="component" value="Unassembled WGS sequence"/>
</dbReference>
<dbReference type="InterPro" id="IPR029479">
    <property type="entry name" value="Nitroreductase"/>
</dbReference>
<dbReference type="RefSeq" id="WP_183655655.1">
    <property type="nucleotide sequence ID" value="NZ_JACHWU010000003.1"/>
</dbReference>
<dbReference type="CDD" id="cd02062">
    <property type="entry name" value="Nitro_FMN_reductase"/>
    <property type="match status" value="1"/>
</dbReference>
<reference evidence="8 9" key="1">
    <citation type="submission" date="2020-08" db="EMBL/GenBank/DDBJ databases">
        <title>Genomic Encyclopedia of Type Strains, Phase III (KMG-III): the genomes of soil and plant-associated and newly described type strains.</title>
        <authorList>
            <person name="Whitman W."/>
        </authorList>
    </citation>
    <scope>NUCLEOTIDE SEQUENCE [LARGE SCALE GENOMIC DNA]</scope>
    <source>
        <strain evidence="8 9">CECT 8577</strain>
    </source>
</reference>
<dbReference type="SUPFAM" id="SSF55469">
    <property type="entry name" value="FMN-dependent nitroreductase-like"/>
    <property type="match status" value="1"/>
</dbReference>
<gene>
    <name evidence="8" type="ORF">FHS23_003226</name>
</gene>